<dbReference type="STRING" id="28085.Lcin_3025"/>
<keyword evidence="3" id="KW-0808">Transferase</keyword>
<dbReference type="Proteomes" id="UP000054854">
    <property type="component" value="Unassembled WGS sequence"/>
</dbReference>
<dbReference type="GO" id="GO:0008168">
    <property type="term" value="F:methyltransferase activity"/>
    <property type="evidence" value="ECO:0007669"/>
    <property type="project" value="UniProtKB-KW"/>
</dbReference>
<keyword evidence="4" id="KW-1185">Reference proteome</keyword>
<gene>
    <name evidence="2" type="primary">cmoA</name>
    <name evidence="2" type="ORF">Lcin_3025</name>
    <name evidence="3" type="ORF">NCTC12438_01339</name>
</gene>
<dbReference type="InterPro" id="IPR029063">
    <property type="entry name" value="SAM-dependent_MTases_sf"/>
</dbReference>
<evidence type="ECO:0000313" key="3">
    <source>
        <dbReference type="EMBL" id="STX34735.1"/>
    </source>
</evidence>
<dbReference type="InterPro" id="IPR041698">
    <property type="entry name" value="Methyltransf_25"/>
</dbReference>
<reference evidence="2 4" key="1">
    <citation type="submission" date="2015-11" db="EMBL/GenBank/DDBJ databases">
        <title>Genomic analysis of 38 Legionella species identifies large and diverse effector repertoires.</title>
        <authorList>
            <person name="Burstein D."/>
            <person name="Amaro F."/>
            <person name="Zusman T."/>
            <person name="Lifshitz Z."/>
            <person name="Cohen O."/>
            <person name="Gilbert J.A."/>
            <person name="Pupko T."/>
            <person name="Shuman H.A."/>
            <person name="Segal G."/>
        </authorList>
    </citation>
    <scope>NUCLEOTIDE SEQUENCE [LARGE SCALE GENOMIC DNA]</scope>
    <source>
        <strain evidence="2 4">CDC#72-OH-14</strain>
    </source>
</reference>
<dbReference type="Pfam" id="PF13649">
    <property type="entry name" value="Methyltransf_25"/>
    <property type="match status" value="1"/>
</dbReference>
<protein>
    <submittedName>
        <fullName evidence="3">Trans-aconitate methyltransferase</fullName>
    </submittedName>
    <submittedName>
        <fullName evidence="2">tRNA (Cmo5U34)-methyltransferase</fullName>
    </submittedName>
</protein>
<sequence>MQSKINTASAYFNENWQRYLQTVKNNTLYHREMLAALHHFLSENMGARAFSFVDVGCGDSSTVAPILTNHAIKKYIGIDAAKDILIMASHNLAHLSCEKEFITDNMITALPNLSSTVDIIFTSYAVHHLSLQDKITFIDNCKQQLNSTGFLLMVDGVLNHNQNRDEWLDALKARIEETNLEITSDEVATRMEHPYIDDFPESIKTFKKIAKQQSWKDFQIIVDKGIFAFMVFAK</sequence>
<evidence type="ECO:0000259" key="1">
    <source>
        <dbReference type="Pfam" id="PF13649"/>
    </source>
</evidence>
<feature type="domain" description="Methyltransferase" evidence="1">
    <location>
        <begin position="53"/>
        <end position="149"/>
    </location>
</feature>
<organism evidence="3 5">
    <name type="scientific">Legionella cincinnatiensis</name>
    <dbReference type="NCBI Taxonomy" id="28085"/>
    <lineage>
        <taxon>Bacteria</taxon>
        <taxon>Pseudomonadati</taxon>
        <taxon>Pseudomonadota</taxon>
        <taxon>Gammaproteobacteria</taxon>
        <taxon>Legionellales</taxon>
        <taxon>Legionellaceae</taxon>
        <taxon>Legionella</taxon>
    </lineage>
</organism>
<reference evidence="3 5" key="2">
    <citation type="submission" date="2018-06" db="EMBL/GenBank/DDBJ databases">
        <authorList>
            <consortium name="Pathogen Informatics"/>
            <person name="Doyle S."/>
        </authorList>
    </citation>
    <scope>NUCLEOTIDE SEQUENCE [LARGE SCALE GENOMIC DNA]</scope>
    <source>
        <strain evidence="3 5">NCTC12438</strain>
    </source>
</reference>
<dbReference type="SUPFAM" id="SSF53335">
    <property type="entry name" value="S-adenosyl-L-methionine-dependent methyltransferases"/>
    <property type="match status" value="1"/>
</dbReference>
<dbReference type="EMBL" id="LNXX01000047">
    <property type="protein sequence ID" value="KTC81955.1"/>
    <property type="molecule type" value="Genomic_DNA"/>
</dbReference>
<proteinExistence type="predicted"/>
<dbReference type="CDD" id="cd02440">
    <property type="entry name" value="AdoMet_MTases"/>
    <property type="match status" value="1"/>
</dbReference>
<dbReference type="AlphaFoldDB" id="A0A378IJ62"/>
<evidence type="ECO:0000313" key="5">
    <source>
        <dbReference type="Proteomes" id="UP000255316"/>
    </source>
</evidence>
<dbReference type="GO" id="GO:0032259">
    <property type="term" value="P:methylation"/>
    <property type="evidence" value="ECO:0007669"/>
    <property type="project" value="UniProtKB-KW"/>
</dbReference>
<name>A0A378IJ62_9GAMM</name>
<keyword evidence="3" id="KW-0489">Methyltransferase</keyword>
<evidence type="ECO:0000313" key="2">
    <source>
        <dbReference type="EMBL" id="KTC81955.1"/>
    </source>
</evidence>
<dbReference type="EMBL" id="UGNX01000001">
    <property type="protein sequence ID" value="STX34735.1"/>
    <property type="molecule type" value="Genomic_DNA"/>
</dbReference>
<evidence type="ECO:0000313" key="4">
    <source>
        <dbReference type="Proteomes" id="UP000054854"/>
    </source>
</evidence>
<accession>A0A378IJ62</accession>
<dbReference type="Proteomes" id="UP000255316">
    <property type="component" value="Unassembled WGS sequence"/>
</dbReference>
<dbReference type="Gene3D" id="3.40.50.150">
    <property type="entry name" value="Vaccinia Virus protein VP39"/>
    <property type="match status" value="1"/>
</dbReference>